<comment type="caution">
    <text evidence="1">The sequence shown here is derived from an EMBL/GenBank/DDBJ whole genome shotgun (WGS) entry which is preliminary data.</text>
</comment>
<evidence type="ECO:0000313" key="2">
    <source>
        <dbReference type="Proteomes" id="UP001228049"/>
    </source>
</evidence>
<proteinExistence type="predicted"/>
<name>A0AAD9F1C9_DISEL</name>
<dbReference type="Proteomes" id="UP001228049">
    <property type="component" value="Unassembled WGS sequence"/>
</dbReference>
<organism evidence="1 2">
    <name type="scientific">Dissostichus eleginoides</name>
    <name type="common">Patagonian toothfish</name>
    <name type="synonym">Dissostichus amissus</name>
    <dbReference type="NCBI Taxonomy" id="100907"/>
    <lineage>
        <taxon>Eukaryota</taxon>
        <taxon>Metazoa</taxon>
        <taxon>Chordata</taxon>
        <taxon>Craniata</taxon>
        <taxon>Vertebrata</taxon>
        <taxon>Euteleostomi</taxon>
        <taxon>Actinopterygii</taxon>
        <taxon>Neopterygii</taxon>
        <taxon>Teleostei</taxon>
        <taxon>Neoteleostei</taxon>
        <taxon>Acanthomorphata</taxon>
        <taxon>Eupercaria</taxon>
        <taxon>Perciformes</taxon>
        <taxon>Notothenioidei</taxon>
        <taxon>Nototheniidae</taxon>
        <taxon>Dissostichus</taxon>
    </lineage>
</organism>
<protein>
    <submittedName>
        <fullName evidence="1">Neurocan core protein</fullName>
    </submittedName>
</protein>
<keyword evidence="2" id="KW-1185">Reference proteome</keyword>
<feature type="non-terminal residue" evidence="1">
    <location>
        <position position="1"/>
    </location>
</feature>
<gene>
    <name evidence="1" type="ORF">KUDE01_013716</name>
</gene>
<feature type="non-terminal residue" evidence="1">
    <location>
        <position position="61"/>
    </location>
</feature>
<accession>A0AAD9F1C9</accession>
<dbReference type="AlphaFoldDB" id="A0AAD9F1C9"/>
<sequence length="61" mass="6550">KKNRDTRRGNKRVTHTQDLSLLFAAVSSLRLMRGWWQGAVALPADLEGVMMGAGGQGPQGG</sequence>
<reference evidence="1" key="1">
    <citation type="submission" date="2023-04" db="EMBL/GenBank/DDBJ databases">
        <title>Chromosome-level genome of Chaenocephalus aceratus.</title>
        <authorList>
            <person name="Park H."/>
        </authorList>
    </citation>
    <scope>NUCLEOTIDE SEQUENCE</scope>
    <source>
        <strain evidence="1">DE</strain>
        <tissue evidence="1">Muscle</tissue>
    </source>
</reference>
<dbReference type="EMBL" id="JASDAP010000017">
    <property type="protein sequence ID" value="KAK1889038.1"/>
    <property type="molecule type" value="Genomic_DNA"/>
</dbReference>
<evidence type="ECO:0000313" key="1">
    <source>
        <dbReference type="EMBL" id="KAK1889038.1"/>
    </source>
</evidence>